<organism evidence="2 3">
    <name type="scientific">Wickerhamomyces ciferrii (strain ATCC 14091 / BCRC 22168 / CBS 111 / JCM 3599 / NBRC 0793 / NRRL Y-1031 F-60-10)</name>
    <name type="common">Yeast</name>
    <name type="synonym">Pichia ciferrii</name>
    <dbReference type="NCBI Taxonomy" id="1206466"/>
    <lineage>
        <taxon>Eukaryota</taxon>
        <taxon>Fungi</taxon>
        <taxon>Dikarya</taxon>
        <taxon>Ascomycota</taxon>
        <taxon>Saccharomycotina</taxon>
        <taxon>Saccharomycetes</taxon>
        <taxon>Phaffomycetales</taxon>
        <taxon>Wickerhamomycetaceae</taxon>
        <taxon>Wickerhamomyces</taxon>
    </lineage>
</organism>
<sequence length="175" mass="20284">MVKYTNNTFDSNYKKTLGVNFMEKQIELNSTDIKFTIWDLGGDLEFSKMLPLTTDGAVAIIFMFDLTKKQSLINLKEWYKQVRLQNKTAIPLLVGTKYDLFLEMSEEYQKKLTIQSFKYSKAMKSSLIFTSSSDSINIQKVFKILMSKSFDLQLNLPELKNIGEPILIYKNESIN</sequence>
<dbReference type="SMART" id="SM00175">
    <property type="entry name" value="RAB"/>
    <property type="match status" value="1"/>
</dbReference>
<reference evidence="2 3" key="1">
    <citation type="journal article" date="2012" name="Eukaryot. Cell">
        <title>Draft genome sequence of Wickerhamomyces ciferrii NRRL Y-1031 F-60-10.</title>
        <authorList>
            <person name="Schneider J."/>
            <person name="Andrea H."/>
            <person name="Blom J."/>
            <person name="Jaenicke S."/>
            <person name="Ruckert C."/>
            <person name="Schorsch C."/>
            <person name="Szczepanowski R."/>
            <person name="Farwick M."/>
            <person name="Goesmann A."/>
            <person name="Puhler A."/>
            <person name="Schaffer S."/>
            <person name="Tauch A."/>
            <person name="Kohler T."/>
            <person name="Brinkrolf K."/>
        </authorList>
    </citation>
    <scope>NUCLEOTIDE SEQUENCE [LARGE SCALE GENOMIC DNA]</scope>
    <source>
        <strain evidence="3">ATCC 14091 / BCRC 22168 / CBS 111 / JCM 3599 / NBRC 0793 / NRRL Y-1031 F-60-10</strain>
    </source>
</reference>
<dbReference type="InterPro" id="IPR001806">
    <property type="entry name" value="Small_GTPase"/>
</dbReference>
<dbReference type="AlphaFoldDB" id="K0KW81"/>
<dbReference type="FunCoup" id="K0KW81">
    <property type="interactions" value="595"/>
</dbReference>
<dbReference type="PANTHER" id="PTHR47978">
    <property type="match status" value="1"/>
</dbReference>
<protein>
    <submittedName>
        <fullName evidence="2">Ras-related protein</fullName>
    </submittedName>
</protein>
<dbReference type="Gene3D" id="3.40.50.300">
    <property type="entry name" value="P-loop containing nucleotide triphosphate hydrolases"/>
    <property type="match status" value="1"/>
</dbReference>
<name>K0KW81_WICCF</name>
<dbReference type="PRINTS" id="PR00449">
    <property type="entry name" value="RASTRNSFRMNG"/>
</dbReference>
<dbReference type="NCBIfam" id="TIGR00231">
    <property type="entry name" value="small_GTP"/>
    <property type="match status" value="1"/>
</dbReference>
<dbReference type="PROSITE" id="PS51419">
    <property type="entry name" value="RAB"/>
    <property type="match status" value="1"/>
</dbReference>
<dbReference type="InterPro" id="IPR027417">
    <property type="entry name" value="P-loop_NTPase"/>
</dbReference>
<dbReference type="GO" id="GO:0005525">
    <property type="term" value="F:GTP binding"/>
    <property type="evidence" value="ECO:0007669"/>
    <property type="project" value="InterPro"/>
</dbReference>
<dbReference type="STRING" id="1206466.K0KW81"/>
<dbReference type="eggNOG" id="KOG1673">
    <property type="taxonomic scope" value="Eukaryota"/>
</dbReference>
<comment type="caution">
    <text evidence="2">The sequence shown here is derived from an EMBL/GenBank/DDBJ whole genome shotgun (WGS) entry which is preliminary data.</text>
</comment>
<keyword evidence="3" id="KW-1185">Reference proteome</keyword>
<dbReference type="HOGENOM" id="CLU_041217_0_2_1"/>
<dbReference type="SMART" id="SM00174">
    <property type="entry name" value="RHO"/>
    <property type="match status" value="1"/>
</dbReference>
<keyword evidence="1" id="KW-0547">Nucleotide-binding</keyword>
<dbReference type="InterPro" id="IPR005225">
    <property type="entry name" value="Small_GTP-bd"/>
</dbReference>
<dbReference type="InParanoid" id="K0KW81"/>
<evidence type="ECO:0000313" key="2">
    <source>
        <dbReference type="EMBL" id="CCH45749.1"/>
    </source>
</evidence>
<dbReference type="SUPFAM" id="SSF52540">
    <property type="entry name" value="P-loop containing nucleoside triphosphate hydrolases"/>
    <property type="match status" value="1"/>
</dbReference>
<proteinExistence type="predicted"/>
<evidence type="ECO:0000256" key="1">
    <source>
        <dbReference type="ARBA" id="ARBA00022741"/>
    </source>
</evidence>
<evidence type="ECO:0000313" key="3">
    <source>
        <dbReference type="Proteomes" id="UP000009328"/>
    </source>
</evidence>
<dbReference type="GO" id="GO:0003924">
    <property type="term" value="F:GTPase activity"/>
    <property type="evidence" value="ECO:0007669"/>
    <property type="project" value="InterPro"/>
</dbReference>
<dbReference type="Pfam" id="PF00071">
    <property type="entry name" value="Ras"/>
    <property type="match status" value="1"/>
</dbReference>
<gene>
    <name evidence="2" type="ORF">BN7_5335</name>
</gene>
<dbReference type="EMBL" id="CAIF01000208">
    <property type="protein sequence ID" value="CCH45749.1"/>
    <property type="molecule type" value="Genomic_DNA"/>
</dbReference>
<accession>K0KW81</accession>
<dbReference type="Proteomes" id="UP000009328">
    <property type="component" value="Unassembled WGS sequence"/>
</dbReference>